<dbReference type="InterPro" id="IPR036695">
    <property type="entry name" value="Arg-tRNA-synth_N_sf"/>
</dbReference>
<keyword evidence="7 10" id="KW-0030">Aminoacyl-tRNA synthetase</keyword>
<dbReference type="Proteomes" id="UP000007797">
    <property type="component" value="Unassembled WGS sequence"/>
</dbReference>
<dbReference type="KEGG" id="dfa:DFA_09840"/>
<dbReference type="InterPro" id="IPR001278">
    <property type="entry name" value="Arg-tRNA-ligase"/>
</dbReference>
<dbReference type="SUPFAM" id="SSF52374">
    <property type="entry name" value="Nucleotidylyl transferase"/>
    <property type="match status" value="1"/>
</dbReference>
<evidence type="ECO:0000256" key="7">
    <source>
        <dbReference type="ARBA" id="ARBA00023146"/>
    </source>
</evidence>
<dbReference type="InterPro" id="IPR008909">
    <property type="entry name" value="DALR_anticod-bd"/>
</dbReference>
<dbReference type="FunFam" id="1.10.730.10:FF:000006">
    <property type="entry name" value="Arginyl-tRNA synthetase 2, mitochondrial"/>
    <property type="match status" value="1"/>
</dbReference>
<dbReference type="SMART" id="SM00836">
    <property type="entry name" value="DALR_1"/>
    <property type="match status" value="1"/>
</dbReference>
<dbReference type="GO" id="GO:0032543">
    <property type="term" value="P:mitochondrial translation"/>
    <property type="evidence" value="ECO:0007669"/>
    <property type="project" value="TreeGrafter"/>
</dbReference>
<keyword evidence="14" id="KW-1185">Reference proteome</keyword>
<dbReference type="EMBL" id="GL883026">
    <property type="protein sequence ID" value="EGG15018.1"/>
    <property type="molecule type" value="Genomic_DNA"/>
</dbReference>
<evidence type="ECO:0000256" key="3">
    <source>
        <dbReference type="ARBA" id="ARBA00022598"/>
    </source>
</evidence>
<evidence type="ECO:0000256" key="1">
    <source>
        <dbReference type="ARBA" id="ARBA00005594"/>
    </source>
</evidence>
<dbReference type="AlphaFoldDB" id="F4QAV9"/>
<dbReference type="OrthoDB" id="68056at2759"/>
<dbReference type="InterPro" id="IPR001412">
    <property type="entry name" value="aa-tRNA-synth_I_CS"/>
</dbReference>
<feature type="domain" description="Arginyl tRNA synthetase N-terminal" evidence="12">
    <location>
        <begin position="2"/>
        <end position="86"/>
    </location>
</feature>
<evidence type="ECO:0000256" key="4">
    <source>
        <dbReference type="ARBA" id="ARBA00022741"/>
    </source>
</evidence>
<keyword evidence="3 10" id="KW-0436">Ligase</keyword>
<dbReference type="GO" id="GO:0005524">
    <property type="term" value="F:ATP binding"/>
    <property type="evidence" value="ECO:0007669"/>
    <property type="project" value="UniProtKB-KW"/>
</dbReference>
<dbReference type="SUPFAM" id="SSF47323">
    <property type="entry name" value="Anticodon-binding domain of a subclass of class I aminoacyl-tRNA synthetases"/>
    <property type="match status" value="1"/>
</dbReference>
<dbReference type="SMART" id="SM01016">
    <property type="entry name" value="Arg_tRNA_synt_N"/>
    <property type="match status" value="1"/>
</dbReference>
<dbReference type="Gene3D" id="3.30.1360.70">
    <property type="entry name" value="Arginyl tRNA synthetase N-terminal domain"/>
    <property type="match status" value="1"/>
</dbReference>
<dbReference type="HAMAP" id="MF_00123">
    <property type="entry name" value="Arg_tRNA_synth"/>
    <property type="match status" value="1"/>
</dbReference>
<dbReference type="STRING" id="1054147.F4QAV9"/>
<gene>
    <name evidence="13" type="primary">argS1</name>
    <name evidence="13" type="ORF">DFA_09840</name>
</gene>
<dbReference type="OMA" id="YEFKWER"/>
<dbReference type="GO" id="GO:0006420">
    <property type="term" value="P:arginyl-tRNA aminoacylation"/>
    <property type="evidence" value="ECO:0007669"/>
    <property type="project" value="InterPro"/>
</dbReference>
<dbReference type="Pfam" id="PF05746">
    <property type="entry name" value="DALR_1"/>
    <property type="match status" value="1"/>
</dbReference>
<dbReference type="CDD" id="cd07956">
    <property type="entry name" value="Anticodon_Ia_Arg"/>
    <property type="match status" value="1"/>
</dbReference>
<dbReference type="Gene3D" id="1.10.730.10">
    <property type="entry name" value="Isoleucyl-tRNA Synthetase, Domain 1"/>
    <property type="match status" value="1"/>
</dbReference>
<reference evidence="14" key="1">
    <citation type="journal article" date="2011" name="Genome Res.">
        <title>Phylogeny-wide analysis of social amoeba genomes highlights ancient origins for complex intercellular communication.</title>
        <authorList>
            <person name="Heidel A.J."/>
            <person name="Lawal H.M."/>
            <person name="Felder M."/>
            <person name="Schilde C."/>
            <person name="Helps N.R."/>
            <person name="Tunggal B."/>
            <person name="Rivero F."/>
            <person name="John U."/>
            <person name="Schleicher M."/>
            <person name="Eichinger L."/>
            <person name="Platzer M."/>
            <person name="Noegel A.A."/>
            <person name="Schaap P."/>
            <person name="Gloeckner G."/>
        </authorList>
    </citation>
    <scope>NUCLEOTIDE SEQUENCE [LARGE SCALE GENOMIC DNA]</scope>
    <source>
        <strain evidence="14">SH3</strain>
    </source>
</reference>
<accession>F4QAV9</accession>
<dbReference type="GeneID" id="14867753"/>
<dbReference type="Pfam" id="PF03485">
    <property type="entry name" value="Arg_tRNA_synt_N"/>
    <property type="match status" value="1"/>
</dbReference>
<dbReference type="Gene3D" id="3.40.50.620">
    <property type="entry name" value="HUPs"/>
    <property type="match status" value="1"/>
</dbReference>
<proteinExistence type="inferred from homology"/>
<dbReference type="PANTHER" id="PTHR11956:SF11">
    <property type="entry name" value="ARGININE--TRNA LIGASE, MITOCHONDRIAL-RELATED"/>
    <property type="match status" value="1"/>
</dbReference>
<dbReference type="PROSITE" id="PS00178">
    <property type="entry name" value="AA_TRNA_LIGASE_I"/>
    <property type="match status" value="1"/>
</dbReference>
<keyword evidence="5 10" id="KW-0067">ATP-binding</keyword>
<evidence type="ECO:0000256" key="6">
    <source>
        <dbReference type="ARBA" id="ARBA00022917"/>
    </source>
</evidence>
<dbReference type="SUPFAM" id="SSF55190">
    <property type="entry name" value="Arginyl-tRNA synthetase (ArgRS), N-terminal 'additional' domain"/>
    <property type="match status" value="1"/>
</dbReference>
<dbReference type="PANTHER" id="PTHR11956">
    <property type="entry name" value="ARGINYL-TRNA SYNTHETASE"/>
    <property type="match status" value="1"/>
</dbReference>
<evidence type="ECO:0000259" key="12">
    <source>
        <dbReference type="SMART" id="SM01016"/>
    </source>
</evidence>
<feature type="domain" description="DALR anticodon binding" evidence="11">
    <location>
        <begin position="455"/>
        <end position="570"/>
    </location>
</feature>
<protein>
    <recommendedName>
        <fullName evidence="2">arginine--tRNA ligase</fullName>
        <ecNumber evidence="2">6.1.1.19</ecNumber>
    </recommendedName>
    <alternativeName>
        <fullName evidence="8">Arginyl-tRNA synthetase</fullName>
    </alternativeName>
</protein>
<dbReference type="InterPro" id="IPR005148">
    <property type="entry name" value="Arg-tRNA-synth_N"/>
</dbReference>
<evidence type="ECO:0000256" key="2">
    <source>
        <dbReference type="ARBA" id="ARBA00012837"/>
    </source>
</evidence>
<comment type="catalytic activity">
    <reaction evidence="9">
        <text>tRNA(Arg) + L-arginine + ATP = L-arginyl-tRNA(Arg) + AMP + diphosphate</text>
        <dbReference type="Rhea" id="RHEA:20301"/>
        <dbReference type="Rhea" id="RHEA-COMP:9658"/>
        <dbReference type="Rhea" id="RHEA-COMP:9673"/>
        <dbReference type="ChEBI" id="CHEBI:30616"/>
        <dbReference type="ChEBI" id="CHEBI:32682"/>
        <dbReference type="ChEBI" id="CHEBI:33019"/>
        <dbReference type="ChEBI" id="CHEBI:78442"/>
        <dbReference type="ChEBI" id="CHEBI:78513"/>
        <dbReference type="ChEBI" id="CHEBI:456215"/>
        <dbReference type="EC" id="6.1.1.19"/>
    </reaction>
</comment>
<evidence type="ECO:0000256" key="10">
    <source>
        <dbReference type="RuleBase" id="RU363038"/>
    </source>
</evidence>
<keyword evidence="4 10" id="KW-0547">Nucleotide-binding</keyword>
<dbReference type="FunFam" id="3.40.50.620:FF:000058">
    <property type="entry name" value="Mitochondrial arginyl-tRNA synthetase"/>
    <property type="match status" value="1"/>
</dbReference>
<dbReference type="GO" id="GO:0004814">
    <property type="term" value="F:arginine-tRNA ligase activity"/>
    <property type="evidence" value="ECO:0007669"/>
    <property type="project" value="UniProtKB-EC"/>
</dbReference>
<evidence type="ECO:0000259" key="11">
    <source>
        <dbReference type="SMART" id="SM00836"/>
    </source>
</evidence>
<keyword evidence="6 10" id="KW-0648">Protein biosynthesis</keyword>
<dbReference type="NCBIfam" id="TIGR00456">
    <property type="entry name" value="argS"/>
    <property type="match status" value="1"/>
</dbReference>
<dbReference type="InterPro" id="IPR035684">
    <property type="entry name" value="ArgRS_core"/>
</dbReference>
<dbReference type="CDD" id="cd00671">
    <property type="entry name" value="ArgRS_core"/>
    <property type="match status" value="1"/>
</dbReference>
<evidence type="ECO:0000313" key="14">
    <source>
        <dbReference type="Proteomes" id="UP000007797"/>
    </source>
</evidence>
<dbReference type="Pfam" id="PF00750">
    <property type="entry name" value="tRNA-synt_1d"/>
    <property type="match status" value="1"/>
</dbReference>
<evidence type="ECO:0000313" key="13">
    <source>
        <dbReference type="EMBL" id="EGG15018.1"/>
    </source>
</evidence>
<dbReference type="PRINTS" id="PR01038">
    <property type="entry name" value="TRNASYNTHARG"/>
</dbReference>
<organism evidence="13 14">
    <name type="scientific">Cavenderia fasciculata</name>
    <name type="common">Slime mold</name>
    <name type="synonym">Dictyostelium fasciculatum</name>
    <dbReference type="NCBI Taxonomy" id="261658"/>
    <lineage>
        <taxon>Eukaryota</taxon>
        <taxon>Amoebozoa</taxon>
        <taxon>Evosea</taxon>
        <taxon>Eumycetozoa</taxon>
        <taxon>Dictyostelia</taxon>
        <taxon>Acytosteliales</taxon>
        <taxon>Cavenderiaceae</taxon>
        <taxon>Cavenderia</taxon>
    </lineage>
</organism>
<evidence type="ECO:0000256" key="8">
    <source>
        <dbReference type="ARBA" id="ARBA00033033"/>
    </source>
</evidence>
<sequence>MSIFEQEISKQISAMVDIPADQVIQCVEAPKNKDLADFALPLPKLNRFKKLAGAPNQLVNELANKFVCNDLITKVSVSGIYLNFNVNRLQQTSIIIKQVLAEGDRFGVSQATFDANQEKHIILEFSSPNIAKPFHAGHLRSTIIGNFLVNLHRAVGYKVTSMNYLGDWGKQYGLLAIGFERFGSEEELQKDPIAHLFHVYVKINAQAETEPSIHDDARSYFKRMEDGDVDALAIWKRFRDVSIEKYKAIYARLNVSFDIYSGESLMCDGMVHAYDKLVEKNLVIESEGAKVIDLEAYKLGKVLVKKKDGSTLYITRDIAAANYRKEDLKFDKMIYVVASQQELHFRQLFKIVETMGYEWSKDLTHIGFGMVKGMSTRKGTVVFLEDILNESKQIMGEVMKKNEAKYAEIEKPDEVADILAVSAVVIQDFSAKRNKDYDFNWDRMLSFEGDTGPYLQYAHARLCSMERKNNVAINKDADLGLLTEPEAYTLAVTIGRYGDVLQGALNNLEPNVVATYLFELCHAISSAHSVLYVKDREQNLAEARTALFHCAKIILGNGLRILGLVPLERM</sequence>
<dbReference type="InterPro" id="IPR014729">
    <property type="entry name" value="Rossmann-like_a/b/a_fold"/>
</dbReference>
<evidence type="ECO:0000256" key="5">
    <source>
        <dbReference type="ARBA" id="ARBA00022840"/>
    </source>
</evidence>
<dbReference type="EC" id="6.1.1.19" evidence="2"/>
<dbReference type="InterPro" id="IPR009080">
    <property type="entry name" value="tRNAsynth_Ia_anticodon-bd"/>
</dbReference>
<evidence type="ECO:0000256" key="9">
    <source>
        <dbReference type="ARBA" id="ARBA00049339"/>
    </source>
</evidence>
<dbReference type="GO" id="GO:0005739">
    <property type="term" value="C:mitochondrion"/>
    <property type="evidence" value="ECO:0007669"/>
    <property type="project" value="TreeGrafter"/>
</dbReference>
<dbReference type="RefSeq" id="XP_004351738.1">
    <property type="nucleotide sequence ID" value="XM_004351686.1"/>
</dbReference>
<name>F4QAV9_CACFS</name>
<comment type="similarity">
    <text evidence="1 10">Belongs to the class-I aminoacyl-tRNA synthetase family.</text>
</comment>